<keyword evidence="6" id="KW-0694">RNA-binding</keyword>
<dbReference type="PANTHER" id="PTHR37984:SF5">
    <property type="entry name" value="PROTEIN NYNRIN-LIKE"/>
    <property type="match status" value="1"/>
</dbReference>
<dbReference type="Pfam" id="PF17917">
    <property type="entry name" value="RT_RNaseH"/>
    <property type="match status" value="1"/>
</dbReference>
<dbReference type="Pfam" id="PF17921">
    <property type="entry name" value="Integrase_H2C2"/>
    <property type="match status" value="1"/>
</dbReference>
<dbReference type="InterPro" id="IPR001584">
    <property type="entry name" value="Integrase_cat-core"/>
</dbReference>
<evidence type="ECO:0000313" key="10">
    <source>
        <dbReference type="Proteomes" id="UP000054217"/>
    </source>
</evidence>
<keyword evidence="7" id="KW-0695">RNA-directed DNA polymerase</keyword>
<proteinExistence type="predicted"/>
<keyword evidence="3" id="KW-0540">Nuclease</keyword>
<dbReference type="FunFam" id="3.10.20.370:FF:000001">
    <property type="entry name" value="Retrovirus-related Pol polyprotein from transposon 17.6-like protein"/>
    <property type="match status" value="1"/>
</dbReference>
<dbReference type="EMBL" id="KN832012">
    <property type="protein sequence ID" value="KIN98767.1"/>
    <property type="molecule type" value="Genomic_DNA"/>
</dbReference>
<dbReference type="InterPro" id="IPR050951">
    <property type="entry name" value="Retrovirus_Pol_polyprotein"/>
</dbReference>
<evidence type="ECO:0000256" key="3">
    <source>
        <dbReference type="ARBA" id="ARBA00022722"/>
    </source>
</evidence>
<dbReference type="PROSITE" id="PS50994">
    <property type="entry name" value="INTEGRASE"/>
    <property type="match status" value="1"/>
</dbReference>
<dbReference type="GO" id="GO:0004519">
    <property type="term" value="F:endonuclease activity"/>
    <property type="evidence" value="ECO:0007669"/>
    <property type="project" value="UniProtKB-KW"/>
</dbReference>
<dbReference type="GO" id="GO:0003964">
    <property type="term" value="F:RNA-directed DNA polymerase activity"/>
    <property type="evidence" value="ECO:0007669"/>
    <property type="project" value="UniProtKB-KW"/>
</dbReference>
<dbReference type="GO" id="GO:0003723">
    <property type="term" value="F:RNA binding"/>
    <property type="evidence" value="ECO:0007669"/>
    <property type="project" value="UniProtKB-KW"/>
</dbReference>
<reference evidence="10" key="2">
    <citation type="submission" date="2015-01" db="EMBL/GenBank/DDBJ databases">
        <title>Evolutionary Origins and Diversification of the Mycorrhizal Mutualists.</title>
        <authorList>
            <consortium name="DOE Joint Genome Institute"/>
            <consortium name="Mycorrhizal Genomics Consortium"/>
            <person name="Kohler A."/>
            <person name="Kuo A."/>
            <person name="Nagy L.G."/>
            <person name="Floudas D."/>
            <person name="Copeland A."/>
            <person name="Barry K.W."/>
            <person name="Cichocki N."/>
            <person name="Veneault-Fourrey C."/>
            <person name="LaButti K."/>
            <person name="Lindquist E.A."/>
            <person name="Lipzen A."/>
            <person name="Lundell T."/>
            <person name="Morin E."/>
            <person name="Murat C."/>
            <person name="Riley R."/>
            <person name="Ohm R."/>
            <person name="Sun H."/>
            <person name="Tunlid A."/>
            <person name="Henrissat B."/>
            <person name="Grigoriev I.V."/>
            <person name="Hibbett D.S."/>
            <person name="Martin F."/>
        </authorList>
    </citation>
    <scope>NUCLEOTIDE SEQUENCE [LARGE SCALE GENOMIC DNA]</scope>
    <source>
        <strain evidence="10">Marx 270</strain>
    </source>
</reference>
<dbReference type="Gene3D" id="3.30.420.10">
    <property type="entry name" value="Ribonuclease H-like superfamily/Ribonuclease H"/>
    <property type="match status" value="1"/>
</dbReference>
<dbReference type="Proteomes" id="UP000054217">
    <property type="component" value="Unassembled WGS sequence"/>
</dbReference>
<evidence type="ECO:0000256" key="5">
    <source>
        <dbReference type="ARBA" id="ARBA00022801"/>
    </source>
</evidence>
<name>A0A0C3IP80_PISTI</name>
<organism evidence="9 10">
    <name type="scientific">Pisolithus tinctorius Marx 270</name>
    <dbReference type="NCBI Taxonomy" id="870435"/>
    <lineage>
        <taxon>Eukaryota</taxon>
        <taxon>Fungi</taxon>
        <taxon>Dikarya</taxon>
        <taxon>Basidiomycota</taxon>
        <taxon>Agaricomycotina</taxon>
        <taxon>Agaricomycetes</taxon>
        <taxon>Agaricomycetidae</taxon>
        <taxon>Boletales</taxon>
        <taxon>Sclerodermatineae</taxon>
        <taxon>Pisolithaceae</taxon>
        <taxon>Pisolithus</taxon>
    </lineage>
</organism>
<dbReference type="GO" id="GO:0005634">
    <property type="term" value="C:nucleus"/>
    <property type="evidence" value="ECO:0007669"/>
    <property type="project" value="UniProtKB-ARBA"/>
</dbReference>
<dbReference type="SUPFAM" id="SSF56672">
    <property type="entry name" value="DNA/RNA polymerases"/>
    <property type="match status" value="1"/>
</dbReference>
<evidence type="ECO:0000256" key="7">
    <source>
        <dbReference type="ARBA" id="ARBA00022918"/>
    </source>
</evidence>
<dbReference type="InterPro" id="IPR041588">
    <property type="entry name" value="Integrase_H2C2"/>
</dbReference>
<keyword evidence="2" id="KW-0548">Nucleotidyltransferase</keyword>
<reference evidence="9 10" key="1">
    <citation type="submission" date="2014-04" db="EMBL/GenBank/DDBJ databases">
        <authorList>
            <consortium name="DOE Joint Genome Institute"/>
            <person name="Kuo A."/>
            <person name="Kohler A."/>
            <person name="Costa M.D."/>
            <person name="Nagy L.G."/>
            <person name="Floudas D."/>
            <person name="Copeland A."/>
            <person name="Barry K.W."/>
            <person name="Cichocki N."/>
            <person name="Veneault-Fourrey C."/>
            <person name="LaButti K."/>
            <person name="Lindquist E.A."/>
            <person name="Lipzen A."/>
            <person name="Lundell T."/>
            <person name="Morin E."/>
            <person name="Murat C."/>
            <person name="Sun H."/>
            <person name="Tunlid A."/>
            <person name="Henrissat B."/>
            <person name="Grigoriev I.V."/>
            <person name="Hibbett D.S."/>
            <person name="Martin F."/>
            <person name="Nordberg H.P."/>
            <person name="Cantor M.N."/>
            <person name="Hua S.X."/>
        </authorList>
    </citation>
    <scope>NUCLEOTIDE SEQUENCE [LARGE SCALE GENOMIC DNA]</scope>
    <source>
        <strain evidence="9 10">Marx 270</strain>
    </source>
</reference>
<dbReference type="OrthoDB" id="2273864at2759"/>
<evidence type="ECO:0000256" key="6">
    <source>
        <dbReference type="ARBA" id="ARBA00022884"/>
    </source>
</evidence>
<dbReference type="CDD" id="cd09274">
    <property type="entry name" value="RNase_HI_RT_Ty3"/>
    <property type="match status" value="1"/>
</dbReference>
<evidence type="ECO:0000256" key="2">
    <source>
        <dbReference type="ARBA" id="ARBA00022695"/>
    </source>
</evidence>
<keyword evidence="10" id="KW-1185">Reference proteome</keyword>
<dbReference type="InParanoid" id="A0A0C3IP80"/>
<keyword evidence="4" id="KW-0255">Endonuclease</keyword>
<keyword evidence="1" id="KW-0808">Transferase</keyword>
<dbReference type="Gene3D" id="3.30.70.270">
    <property type="match status" value="1"/>
</dbReference>
<evidence type="ECO:0000259" key="8">
    <source>
        <dbReference type="PROSITE" id="PS50994"/>
    </source>
</evidence>
<dbReference type="AlphaFoldDB" id="A0A0C3IP80"/>
<keyword evidence="5" id="KW-0378">Hydrolase</keyword>
<evidence type="ECO:0000256" key="1">
    <source>
        <dbReference type="ARBA" id="ARBA00022679"/>
    </source>
</evidence>
<dbReference type="GO" id="GO:0015074">
    <property type="term" value="P:DNA integration"/>
    <property type="evidence" value="ECO:0007669"/>
    <property type="project" value="InterPro"/>
</dbReference>
<sequence length="499" mass="56059">MRPLHDLSKKNAKWTWGPEQTSAFEALKKALSSKPVLRLLDLQKPFVLHTDASKLGTGVVVSQADDSGTLHPCTYMSQLLTGAEQNYQVYDLEMLAVMCALKQWRPYLLSPPELTHVYTDHQNITYYVQPQKLTACQARWQATLQEYLLQFVHVAGTKNSAADTLSCHLDFNAEPATVSTLLPKAIEQTSPEGPRASTPVWKVSFEDPKPAECPPEEKPNVQRGKGHIFQLNANLYQEVKKASASLLAPETTEGSDGVRRKGRRIFVPEPVCQDVLWQYHDTLAFGHPGVKAMMKKMNKYIWWPGMYQSIHNYCKGCPFQEPLPVQTDLPLSGGRYNSILTIVDQGLTKGTFFLPTTKTVDSVGVTDLYHAYVYPHWGVLEAAISDHGPQFVSAFTRDLYQALGIELKASTAYHPQTNSKAKRVNQEVSTYLRMYADTDLHNWHTTLSDAQMVHNSCIHSSHDQSPYLLMYGFDPTPYPMGQPLQESLTSDQLKQLATN</sequence>
<dbReference type="InterPro" id="IPR036397">
    <property type="entry name" value="RNaseH_sf"/>
</dbReference>
<dbReference type="InterPro" id="IPR041373">
    <property type="entry name" value="RT_RNaseH"/>
</dbReference>
<feature type="domain" description="Integrase catalytic" evidence="8">
    <location>
        <begin position="318"/>
        <end position="474"/>
    </location>
</feature>
<dbReference type="HOGENOM" id="CLU_000384_9_2_1"/>
<dbReference type="STRING" id="870435.A0A0C3IP80"/>
<dbReference type="PANTHER" id="PTHR37984">
    <property type="entry name" value="PROTEIN CBG26694"/>
    <property type="match status" value="1"/>
</dbReference>
<dbReference type="SUPFAM" id="SSF53098">
    <property type="entry name" value="Ribonuclease H-like"/>
    <property type="match status" value="1"/>
</dbReference>
<dbReference type="Gene3D" id="3.10.20.370">
    <property type="match status" value="1"/>
</dbReference>
<evidence type="ECO:0000313" key="9">
    <source>
        <dbReference type="EMBL" id="KIN98767.1"/>
    </source>
</evidence>
<dbReference type="Gene3D" id="1.10.340.70">
    <property type="match status" value="1"/>
</dbReference>
<evidence type="ECO:0000256" key="4">
    <source>
        <dbReference type="ARBA" id="ARBA00022759"/>
    </source>
</evidence>
<accession>A0A0C3IP80</accession>
<gene>
    <name evidence="9" type="ORF">M404DRAFT_31090</name>
</gene>
<dbReference type="InterPro" id="IPR012337">
    <property type="entry name" value="RNaseH-like_sf"/>
</dbReference>
<dbReference type="InterPro" id="IPR043502">
    <property type="entry name" value="DNA/RNA_pol_sf"/>
</dbReference>
<dbReference type="InterPro" id="IPR043128">
    <property type="entry name" value="Rev_trsase/Diguanyl_cyclase"/>
</dbReference>
<protein>
    <recommendedName>
        <fullName evidence="8">Integrase catalytic domain-containing protein</fullName>
    </recommendedName>
</protein>
<dbReference type="GO" id="GO:0016787">
    <property type="term" value="F:hydrolase activity"/>
    <property type="evidence" value="ECO:0007669"/>
    <property type="project" value="UniProtKB-KW"/>
</dbReference>